<dbReference type="CDD" id="cd02222">
    <property type="entry name" value="cupin_TM1459-like"/>
    <property type="match status" value="1"/>
</dbReference>
<sequence length="113" mass="12838">MKVLPHGDVELEDVTAEGATGVKIRWAITEDDGAPNFAMRVFEIEKGGHTPYHSHPHEHEVYILEGKGVLKFEDGKYPFEEGYVIFVDPKKRHGFYNTGNSTLKFICIIPHKK</sequence>
<evidence type="ECO:0000313" key="4">
    <source>
        <dbReference type="Proteomes" id="UP000215215"/>
    </source>
</evidence>
<dbReference type="AlphaFoldDB" id="A0A235BRQ2"/>
<feature type="domain" description="Cupin type-2" evidence="2">
    <location>
        <begin position="41"/>
        <end position="108"/>
    </location>
</feature>
<dbReference type="Pfam" id="PF07883">
    <property type="entry name" value="Cupin_2"/>
    <property type="match status" value="1"/>
</dbReference>
<dbReference type="PANTHER" id="PTHR35848:SF6">
    <property type="entry name" value="CUPIN TYPE-2 DOMAIN-CONTAINING PROTEIN"/>
    <property type="match status" value="1"/>
</dbReference>
<dbReference type="InterPro" id="IPR051610">
    <property type="entry name" value="GPI/OXD"/>
</dbReference>
<dbReference type="EMBL" id="NOZQ01000197">
    <property type="protein sequence ID" value="OYD14235.1"/>
    <property type="molecule type" value="Genomic_DNA"/>
</dbReference>
<dbReference type="PANTHER" id="PTHR35848">
    <property type="entry name" value="OXALATE-BINDING PROTEIN"/>
    <property type="match status" value="1"/>
</dbReference>
<dbReference type="Gene3D" id="2.60.120.10">
    <property type="entry name" value="Jelly Rolls"/>
    <property type="match status" value="1"/>
</dbReference>
<protein>
    <submittedName>
        <fullName evidence="3">Cupin</fullName>
    </submittedName>
</protein>
<comment type="caution">
    <text evidence="3">The sequence shown here is derived from an EMBL/GenBank/DDBJ whole genome shotgun (WGS) entry which is preliminary data.</text>
</comment>
<keyword evidence="1" id="KW-0479">Metal-binding</keyword>
<dbReference type="SUPFAM" id="SSF51182">
    <property type="entry name" value="RmlC-like cupins"/>
    <property type="match status" value="1"/>
</dbReference>
<dbReference type="InterPro" id="IPR013096">
    <property type="entry name" value="Cupin_2"/>
</dbReference>
<dbReference type="InterPro" id="IPR014710">
    <property type="entry name" value="RmlC-like_jellyroll"/>
</dbReference>
<gene>
    <name evidence="3" type="ORF">CH333_08565</name>
</gene>
<reference evidence="3 4" key="1">
    <citation type="submission" date="2017-07" db="EMBL/GenBank/DDBJ databases">
        <title>Recovery of genomes from metagenomes via a dereplication, aggregation, and scoring strategy.</title>
        <authorList>
            <person name="Sieber C.M."/>
            <person name="Probst A.J."/>
            <person name="Sharrar A."/>
            <person name="Thomas B.C."/>
            <person name="Hess M."/>
            <person name="Tringe S.G."/>
            <person name="Banfield J.F."/>
        </authorList>
    </citation>
    <scope>NUCLEOTIDE SEQUENCE [LARGE SCALE GENOMIC DNA]</scope>
    <source>
        <strain evidence="3">JGI_Cruoil_03_44_89</strain>
    </source>
</reference>
<proteinExistence type="predicted"/>
<dbReference type="GO" id="GO:0046872">
    <property type="term" value="F:metal ion binding"/>
    <property type="evidence" value="ECO:0007669"/>
    <property type="project" value="UniProtKB-KW"/>
</dbReference>
<dbReference type="InterPro" id="IPR011051">
    <property type="entry name" value="RmlC_Cupin_sf"/>
</dbReference>
<evidence type="ECO:0000313" key="3">
    <source>
        <dbReference type="EMBL" id="OYD14235.1"/>
    </source>
</evidence>
<evidence type="ECO:0000259" key="2">
    <source>
        <dbReference type="Pfam" id="PF07883"/>
    </source>
</evidence>
<accession>A0A235BRQ2</accession>
<dbReference type="Proteomes" id="UP000215215">
    <property type="component" value="Unassembled WGS sequence"/>
</dbReference>
<organism evidence="3 4">
    <name type="scientific">candidate division WOR-3 bacterium JGI_Cruoil_03_44_89</name>
    <dbReference type="NCBI Taxonomy" id="1973748"/>
    <lineage>
        <taxon>Bacteria</taxon>
        <taxon>Bacteria division WOR-3</taxon>
    </lineage>
</organism>
<name>A0A235BRQ2_UNCW3</name>
<evidence type="ECO:0000256" key="1">
    <source>
        <dbReference type="ARBA" id="ARBA00022723"/>
    </source>
</evidence>